<evidence type="ECO:0000256" key="7">
    <source>
        <dbReference type="ARBA" id="ARBA00022801"/>
    </source>
</evidence>
<dbReference type="InterPro" id="IPR036097">
    <property type="entry name" value="HisK_dim/P_sf"/>
</dbReference>
<dbReference type="PANTHER" id="PTHR43065:SF16">
    <property type="entry name" value="SENSORY HISTIDINE KINASE_PHOSPHATASE NTRB"/>
    <property type="match status" value="1"/>
</dbReference>
<evidence type="ECO:0000313" key="16">
    <source>
        <dbReference type="EMBL" id="MDP1520087.1"/>
    </source>
</evidence>
<evidence type="ECO:0000259" key="15">
    <source>
        <dbReference type="PROSITE" id="PS50109"/>
    </source>
</evidence>
<dbReference type="CDD" id="cd00130">
    <property type="entry name" value="PAS"/>
    <property type="match status" value="1"/>
</dbReference>
<name>A0AAW8B2F6_9GAMM</name>
<evidence type="ECO:0000256" key="13">
    <source>
        <dbReference type="ARBA" id="ARBA00042313"/>
    </source>
</evidence>
<dbReference type="RefSeq" id="WP_305169599.1">
    <property type="nucleotide sequence ID" value="NZ_JAUUUU010000001.1"/>
</dbReference>
<dbReference type="Gene3D" id="3.30.450.20">
    <property type="entry name" value="PAS domain"/>
    <property type="match status" value="1"/>
</dbReference>
<dbReference type="PRINTS" id="PR00344">
    <property type="entry name" value="BCTRLSENSOR"/>
</dbReference>
<keyword evidence="3" id="KW-0597">Phosphoprotein</keyword>
<evidence type="ECO:0000256" key="14">
    <source>
        <dbReference type="ARBA" id="ARBA00043094"/>
    </source>
</evidence>
<dbReference type="InterPro" id="IPR035965">
    <property type="entry name" value="PAS-like_dom_sf"/>
</dbReference>
<dbReference type="PROSITE" id="PS50109">
    <property type="entry name" value="HIS_KIN"/>
    <property type="match status" value="1"/>
</dbReference>
<dbReference type="Gene3D" id="3.30.565.10">
    <property type="entry name" value="Histidine kinase-like ATPase, C-terminal domain"/>
    <property type="match status" value="1"/>
</dbReference>
<sequence>MTDEQLHHLLLDNLSTAVLLLNDSLEICYLNPSAENLLAVSAMRLCGNSVSTLFTENDSPTPSLREALESNHPFTQRQATMVLPDQSQITVDFTATPLQTSVTRMLVLEMQQMDRLMRINREEALITTHDTTRNLVRGLAHEIKNPLGGIRGAAQLLSEDLGDEPELREYTDIISAETDRLCSLVDRLLGPTTMPKFVPVNIHEVLEHVAALAEAETRGAIAIKRSYDPSIPEISGDRGQLIQAVLNIVRNSIQALRNSNQKRPTIKLVTKIQRHFTIGKVHHKVICRIDIIDNGPGIPEDLIDRIFFPMISGRAEGSGLGLPIAQSAINLHHGLIECENGKGETRFTIYLPLDI</sequence>
<dbReference type="InterPro" id="IPR013767">
    <property type="entry name" value="PAS_fold"/>
</dbReference>
<evidence type="ECO:0000256" key="3">
    <source>
        <dbReference type="ARBA" id="ARBA00022553"/>
    </source>
</evidence>
<evidence type="ECO:0000313" key="17">
    <source>
        <dbReference type="Proteomes" id="UP001178354"/>
    </source>
</evidence>
<accession>A0AAW8B2F6</accession>
<dbReference type="Proteomes" id="UP001178354">
    <property type="component" value="Unassembled WGS sequence"/>
</dbReference>
<dbReference type="GO" id="GO:0005524">
    <property type="term" value="F:ATP binding"/>
    <property type="evidence" value="ECO:0007669"/>
    <property type="project" value="UniProtKB-KW"/>
</dbReference>
<dbReference type="EC" id="2.7.13.3" evidence="2"/>
<dbReference type="InterPro" id="IPR003661">
    <property type="entry name" value="HisK_dim/P_dom"/>
</dbReference>
<comment type="caution">
    <text evidence="16">The sequence shown here is derived from an EMBL/GenBank/DDBJ whole genome shotgun (WGS) entry which is preliminary data.</text>
</comment>
<organism evidence="16 17">
    <name type="scientific">Porticoccus litoralis</name>
    <dbReference type="NCBI Taxonomy" id="434086"/>
    <lineage>
        <taxon>Bacteria</taxon>
        <taxon>Pseudomonadati</taxon>
        <taxon>Pseudomonadota</taxon>
        <taxon>Gammaproteobacteria</taxon>
        <taxon>Cellvibrionales</taxon>
        <taxon>Porticoccaceae</taxon>
        <taxon>Porticoccus</taxon>
    </lineage>
</organism>
<dbReference type="Gene3D" id="1.10.287.130">
    <property type="match status" value="1"/>
</dbReference>
<dbReference type="AlphaFoldDB" id="A0AAW8B2F6"/>
<comment type="catalytic activity">
    <reaction evidence="1">
        <text>ATP + protein L-histidine = ADP + protein N-phospho-L-histidine.</text>
        <dbReference type="EC" id="2.7.13.3"/>
    </reaction>
</comment>
<dbReference type="SUPFAM" id="SSF47384">
    <property type="entry name" value="Homodimeric domain of signal transducing histidine kinase"/>
    <property type="match status" value="1"/>
</dbReference>
<evidence type="ECO:0000256" key="1">
    <source>
        <dbReference type="ARBA" id="ARBA00000085"/>
    </source>
</evidence>
<dbReference type="PANTHER" id="PTHR43065">
    <property type="entry name" value="SENSOR HISTIDINE KINASE"/>
    <property type="match status" value="1"/>
</dbReference>
<dbReference type="CDD" id="cd00082">
    <property type="entry name" value="HisKA"/>
    <property type="match status" value="1"/>
</dbReference>
<dbReference type="InterPro" id="IPR003594">
    <property type="entry name" value="HATPase_dom"/>
</dbReference>
<dbReference type="SMART" id="SM00388">
    <property type="entry name" value="HisKA"/>
    <property type="match status" value="1"/>
</dbReference>
<dbReference type="Pfam" id="PF00512">
    <property type="entry name" value="HisKA"/>
    <property type="match status" value="1"/>
</dbReference>
<dbReference type="InterPro" id="IPR036890">
    <property type="entry name" value="HATPase_C_sf"/>
</dbReference>
<dbReference type="InterPro" id="IPR004358">
    <property type="entry name" value="Sig_transdc_His_kin-like_C"/>
</dbReference>
<dbReference type="SMART" id="SM00091">
    <property type="entry name" value="PAS"/>
    <property type="match status" value="1"/>
</dbReference>
<evidence type="ECO:0000256" key="11">
    <source>
        <dbReference type="ARBA" id="ARBA00037696"/>
    </source>
</evidence>
<dbReference type="GO" id="GO:0006355">
    <property type="term" value="P:regulation of DNA-templated transcription"/>
    <property type="evidence" value="ECO:0007669"/>
    <property type="project" value="InterPro"/>
</dbReference>
<reference evidence="16" key="2">
    <citation type="submission" date="2023-08" db="EMBL/GenBank/DDBJ databases">
        <authorList>
            <person name="Luo J."/>
        </authorList>
    </citation>
    <scope>NUCLEOTIDE SEQUENCE</scope>
    <source>
        <strain evidence="16">DSM 25064</strain>
    </source>
</reference>
<dbReference type="SMART" id="SM00387">
    <property type="entry name" value="HATPase_c"/>
    <property type="match status" value="1"/>
</dbReference>
<keyword evidence="10" id="KW-0535">Nitrogen fixation</keyword>
<comment type="function">
    <text evidence="11">Member of the two-component regulatory system NtrB/NtrC, which controls expression of the nitrogen-regulated (ntr) genes in response to nitrogen limitation. Under conditions of nitrogen limitation, NtrB autophosphorylates and transfers the phosphoryl group to NtrC. In the presence of nitrogen, acts as a phosphatase that dephosphorylates and inactivates NtrC.</text>
</comment>
<evidence type="ECO:0000256" key="2">
    <source>
        <dbReference type="ARBA" id="ARBA00012438"/>
    </source>
</evidence>
<proteinExistence type="predicted"/>
<gene>
    <name evidence="16" type="primary">glnL</name>
    <name evidence="16" type="ORF">Q8A57_03810</name>
</gene>
<evidence type="ECO:0000256" key="5">
    <source>
        <dbReference type="ARBA" id="ARBA00022741"/>
    </source>
</evidence>
<dbReference type="GO" id="GO:0016787">
    <property type="term" value="F:hydrolase activity"/>
    <property type="evidence" value="ECO:0007669"/>
    <property type="project" value="UniProtKB-KW"/>
</dbReference>
<keyword evidence="6" id="KW-0418">Kinase</keyword>
<reference evidence="16" key="1">
    <citation type="journal article" date="2010" name="Int. J. Syst. Evol. Microbiol.">
        <title>Porticoccus litoralis gen. nov., sp. nov., a gammaproteobacterium isolated from the Yellow Sea.</title>
        <authorList>
            <person name="Oh H.M."/>
            <person name="Kim H."/>
            <person name="Kim K.M."/>
            <person name="Min G.S."/>
            <person name="Cho J.C."/>
        </authorList>
    </citation>
    <scope>NUCLEOTIDE SEQUENCE</scope>
    <source>
        <strain evidence="16">DSM 25064</strain>
    </source>
</reference>
<dbReference type="EMBL" id="JAUUUU010000001">
    <property type="protein sequence ID" value="MDP1520087.1"/>
    <property type="molecule type" value="Genomic_DNA"/>
</dbReference>
<keyword evidence="5" id="KW-0547">Nucleotide-binding</keyword>
<dbReference type="SUPFAM" id="SSF55785">
    <property type="entry name" value="PYP-like sensor domain (PAS domain)"/>
    <property type="match status" value="1"/>
</dbReference>
<keyword evidence="9" id="KW-0902">Two-component regulatory system</keyword>
<dbReference type="NCBIfam" id="NF008293">
    <property type="entry name" value="PRK11073.1"/>
    <property type="match status" value="1"/>
</dbReference>
<evidence type="ECO:0000256" key="4">
    <source>
        <dbReference type="ARBA" id="ARBA00022679"/>
    </source>
</evidence>
<keyword evidence="7" id="KW-0378">Hydrolase</keyword>
<evidence type="ECO:0000256" key="8">
    <source>
        <dbReference type="ARBA" id="ARBA00022840"/>
    </source>
</evidence>
<dbReference type="InterPro" id="IPR000014">
    <property type="entry name" value="PAS"/>
</dbReference>
<dbReference type="Pfam" id="PF02518">
    <property type="entry name" value="HATPase_c"/>
    <property type="match status" value="1"/>
</dbReference>
<dbReference type="GO" id="GO:0000155">
    <property type="term" value="F:phosphorelay sensor kinase activity"/>
    <property type="evidence" value="ECO:0007669"/>
    <property type="project" value="InterPro"/>
</dbReference>
<keyword evidence="8" id="KW-0067">ATP-binding</keyword>
<dbReference type="Pfam" id="PF00989">
    <property type="entry name" value="PAS"/>
    <property type="match status" value="1"/>
</dbReference>
<evidence type="ECO:0000256" key="6">
    <source>
        <dbReference type="ARBA" id="ARBA00022777"/>
    </source>
</evidence>
<evidence type="ECO:0000256" key="9">
    <source>
        <dbReference type="ARBA" id="ARBA00023012"/>
    </source>
</evidence>
<dbReference type="SUPFAM" id="SSF55874">
    <property type="entry name" value="ATPase domain of HSP90 chaperone/DNA topoisomerase II/histidine kinase"/>
    <property type="match status" value="1"/>
</dbReference>
<evidence type="ECO:0000256" key="10">
    <source>
        <dbReference type="ARBA" id="ARBA00023231"/>
    </source>
</evidence>
<keyword evidence="17" id="KW-1185">Reference proteome</keyword>
<feature type="domain" description="Histidine kinase" evidence="15">
    <location>
        <begin position="138"/>
        <end position="355"/>
    </location>
</feature>
<keyword evidence="4" id="KW-0808">Transferase</keyword>
<dbReference type="InterPro" id="IPR005467">
    <property type="entry name" value="His_kinase_dom"/>
</dbReference>
<protein>
    <recommendedName>
        <fullName evidence="12">Sensory histidine kinase/phosphatase NtrB</fullName>
        <ecNumber evidence="2">2.7.13.3</ecNumber>
    </recommendedName>
    <alternativeName>
        <fullName evidence="13">Nitrogen regulation protein NR(II)</fullName>
    </alternativeName>
    <alternativeName>
        <fullName evidence="14">Nitrogen regulator II</fullName>
    </alternativeName>
</protein>
<evidence type="ECO:0000256" key="12">
    <source>
        <dbReference type="ARBA" id="ARBA00039567"/>
    </source>
</evidence>